<keyword evidence="2" id="KW-0521">NADP</keyword>
<accession>A0AAD4SEN6</accession>
<name>A0AAD4SEN6_9MAGN</name>
<feature type="non-terminal residue" evidence="4">
    <location>
        <position position="55"/>
    </location>
</feature>
<reference evidence="4" key="1">
    <citation type="submission" date="2022-04" db="EMBL/GenBank/DDBJ databases">
        <title>A functionally conserved STORR gene fusion in Papaver species that diverged 16.8 million years ago.</title>
        <authorList>
            <person name="Catania T."/>
        </authorList>
    </citation>
    <scope>NUCLEOTIDE SEQUENCE</scope>
    <source>
        <strain evidence="4">S-188037</strain>
    </source>
</reference>
<dbReference type="AlphaFoldDB" id="A0AAD4SEN6"/>
<feature type="non-terminal residue" evidence="4">
    <location>
        <position position="1"/>
    </location>
</feature>
<sequence length="55" mass="6044">EFPTFRINCVCPGWVKTDINYNTGILTTTEGAERIVNLAFVLDDGPSGLYFTSGE</sequence>
<proteinExistence type="inferred from homology"/>
<gene>
    <name evidence="4" type="ORF">MKW98_032157</name>
</gene>
<dbReference type="Gene3D" id="3.40.50.720">
    <property type="entry name" value="NAD(P)-binding Rossmann-like Domain"/>
    <property type="match status" value="1"/>
</dbReference>
<dbReference type="GO" id="GO:0016020">
    <property type="term" value="C:membrane"/>
    <property type="evidence" value="ECO:0007669"/>
    <property type="project" value="TreeGrafter"/>
</dbReference>
<organism evidence="4 5">
    <name type="scientific">Papaver atlanticum</name>
    <dbReference type="NCBI Taxonomy" id="357466"/>
    <lineage>
        <taxon>Eukaryota</taxon>
        <taxon>Viridiplantae</taxon>
        <taxon>Streptophyta</taxon>
        <taxon>Embryophyta</taxon>
        <taxon>Tracheophyta</taxon>
        <taxon>Spermatophyta</taxon>
        <taxon>Magnoliopsida</taxon>
        <taxon>Ranunculales</taxon>
        <taxon>Papaveraceae</taxon>
        <taxon>Papaveroideae</taxon>
        <taxon>Papaver</taxon>
    </lineage>
</organism>
<evidence type="ECO:0000256" key="3">
    <source>
        <dbReference type="ARBA" id="ARBA00023002"/>
    </source>
</evidence>
<keyword evidence="3" id="KW-0560">Oxidoreductase</keyword>
<comment type="caution">
    <text evidence="4">The sequence shown here is derived from an EMBL/GenBank/DDBJ whole genome shotgun (WGS) entry which is preliminary data.</text>
</comment>
<dbReference type="SUPFAM" id="SSF51735">
    <property type="entry name" value="NAD(P)-binding Rossmann-fold domains"/>
    <property type="match status" value="1"/>
</dbReference>
<dbReference type="PANTHER" id="PTHR43490">
    <property type="entry name" value="(+)-NEOMENTHOL DEHYDROGENASE"/>
    <property type="match status" value="1"/>
</dbReference>
<evidence type="ECO:0000313" key="4">
    <source>
        <dbReference type="EMBL" id="KAI3903503.1"/>
    </source>
</evidence>
<keyword evidence="5" id="KW-1185">Reference proteome</keyword>
<dbReference type="EMBL" id="JAJJMB010011222">
    <property type="protein sequence ID" value="KAI3903503.1"/>
    <property type="molecule type" value="Genomic_DNA"/>
</dbReference>
<protein>
    <submittedName>
        <fullName evidence="4">Uncharacterized protein</fullName>
    </submittedName>
</protein>
<evidence type="ECO:0000313" key="5">
    <source>
        <dbReference type="Proteomes" id="UP001202328"/>
    </source>
</evidence>
<evidence type="ECO:0000256" key="1">
    <source>
        <dbReference type="ARBA" id="ARBA00006484"/>
    </source>
</evidence>
<evidence type="ECO:0000256" key="2">
    <source>
        <dbReference type="ARBA" id="ARBA00022857"/>
    </source>
</evidence>
<comment type="similarity">
    <text evidence="1">Belongs to the short-chain dehydrogenases/reductases (SDR) family.</text>
</comment>
<dbReference type="GO" id="GO:0016491">
    <property type="term" value="F:oxidoreductase activity"/>
    <property type="evidence" value="ECO:0007669"/>
    <property type="project" value="UniProtKB-KW"/>
</dbReference>
<dbReference type="InterPro" id="IPR036291">
    <property type="entry name" value="NAD(P)-bd_dom_sf"/>
</dbReference>
<dbReference type="PANTHER" id="PTHR43490:SF98">
    <property type="entry name" value="OS02G0640600 PROTEIN"/>
    <property type="match status" value="1"/>
</dbReference>
<dbReference type="Proteomes" id="UP001202328">
    <property type="component" value="Unassembled WGS sequence"/>
</dbReference>